<dbReference type="AlphaFoldDB" id="A0A9D2BYB3"/>
<reference evidence="2" key="1">
    <citation type="journal article" date="2021" name="PeerJ">
        <title>Extensive microbial diversity within the chicken gut microbiome revealed by metagenomics and culture.</title>
        <authorList>
            <person name="Gilroy R."/>
            <person name="Ravi A."/>
            <person name="Getino M."/>
            <person name="Pursley I."/>
            <person name="Horton D.L."/>
            <person name="Alikhan N.F."/>
            <person name="Baker D."/>
            <person name="Gharbi K."/>
            <person name="Hall N."/>
            <person name="Watson M."/>
            <person name="Adriaenssens E.M."/>
            <person name="Foster-Nyarko E."/>
            <person name="Jarju S."/>
            <person name="Secka A."/>
            <person name="Antonio M."/>
            <person name="Oren A."/>
            <person name="Chaudhuri R.R."/>
            <person name="La Ragione R."/>
            <person name="Hildebrand F."/>
            <person name="Pallen M.J."/>
        </authorList>
    </citation>
    <scope>NUCLEOTIDE SEQUENCE</scope>
    <source>
        <strain evidence="2">ChiBcec16_6824</strain>
    </source>
</reference>
<evidence type="ECO:0000313" key="2">
    <source>
        <dbReference type="EMBL" id="HIY21077.1"/>
    </source>
</evidence>
<dbReference type="PANTHER" id="PTHR47099">
    <property type="entry name" value="METHYLCOBAMIDE:COM METHYLTRANSFERASE MTBA"/>
    <property type="match status" value="1"/>
</dbReference>
<dbReference type="InterPro" id="IPR052024">
    <property type="entry name" value="Methanogen_methyltrans"/>
</dbReference>
<gene>
    <name evidence="2" type="ORF">H9841_04130</name>
</gene>
<dbReference type="Proteomes" id="UP000823868">
    <property type="component" value="Unassembled WGS sequence"/>
</dbReference>
<evidence type="ECO:0000313" key="3">
    <source>
        <dbReference type="Proteomes" id="UP000823868"/>
    </source>
</evidence>
<dbReference type="PANTHER" id="PTHR47099:SF1">
    <property type="entry name" value="METHYLCOBAMIDE:COM METHYLTRANSFERASE MTBA"/>
    <property type="match status" value="1"/>
</dbReference>
<reference evidence="2" key="2">
    <citation type="submission" date="2021-04" db="EMBL/GenBank/DDBJ databases">
        <authorList>
            <person name="Gilroy R."/>
        </authorList>
    </citation>
    <scope>NUCLEOTIDE SEQUENCE</scope>
    <source>
        <strain evidence="2">ChiBcec16_6824</strain>
    </source>
</reference>
<dbReference type="Gene3D" id="3.20.20.210">
    <property type="match status" value="1"/>
</dbReference>
<dbReference type="SUPFAM" id="SSF51726">
    <property type="entry name" value="UROD/MetE-like"/>
    <property type="match status" value="1"/>
</dbReference>
<dbReference type="GO" id="GO:0032259">
    <property type="term" value="P:methylation"/>
    <property type="evidence" value="ECO:0007669"/>
    <property type="project" value="UniProtKB-KW"/>
</dbReference>
<name>A0A9D2BYB3_9FIRM</name>
<proteinExistence type="predicted"/>
<dbReference type="GO" id="GO:0008168">
    <property type="term" value="F:methyltransferase activity"/>
    <property type="evidence" value="ECO:0007669"/>
    <property type="project" value="UniProtKB-KW"/>
</dbReference>
<sequence length="344" mass="36584">MTSAQLLRQTLSGATPVRPACLCPGGMMNMMTAQIMDLAGVFWPEAHQDAEAMAQLASAAYTNGLFDNVGVPFCMTVEAENMGAGVDLGDRYTEPRVVQYAVESVDQWEELRPLDPTRGRAGTVLEALKKLRVRCPDAVLMGNLTGPISLASSLVDAARFYKELFKKPENAHKVLERVTDGLVAFGLAQIEAGAEFITISDPSGTGEILGPKLFGAFALPCLNRLCEELRPHCSGVIVHICGQLQPIYPQLAQLKCSALSVDAVVNVAQLRKALPGMVVMGNVSTFALASGNAATIRTLCQNSLKQGADILAPACGLGTTTTLESIRLMMEAVRAGEEAPHAAR</sequence>
<dbReference type="EMBL" id="DXDX01000076">
    <property type="protein sequence ID" value="HIY21077.1"/>
    <property type="molecule type" value="Genomic_DNA"/>
</dbReference>
<dbReference type="NCBIfam" id="NF004889">
    <property type="entry name" value="PRK06252.1"/>
    <property type="match status" value="1"/>
</dbReference>
<dbReference type="InterPro" id="IPR000257">
    <property type="entry name" value="Uroporphyrinogen_deCOase"/>
</dbReference>
<comment type="caution">
    <text evidence="2">The sequence shown here is derived from an EMBL/GenBank/DDBJ whole genome shotgun (WGS) entry which is preliminary data.</text>
</comment>
<keyword evidence="2" id="KW-0808">Transferase</keyword>
<keyword evidence="2" id="KW-0489">Methyltransferase</keyword>
<organism evidence="2 3">
    <name type="scientific">Candidatus Flavonifractor merdigallinarum</name>
    <dbReference type="NCBI Taxonomy" id="2838589"/>
    <lineage>
        <taxon>Bacteria</taxon>
        <taxon>Bacillati</taxon>
        <taxon>Bacillota</taxon>
        <taxon>Clostridia</taxon>
        <taxon>Eubacteriales</taxon>
        <taxon>Oscillospiraceae</taxon>
        <taxon>Flavonifractor</taxon>
    </lineage>
</organism>
<dbReference type="GO" id="GO:0004853">
    <property type="term" value="F:uroporphyrinogen decarboxylase activity"/>
    <property type="evidence" value="ECO:0007669"/>
    <property type="project" value="InterPro"/>
</dbReference>
<accession>A0A9D2BYB3</accession>
<protein>
    <submittedName>
        <fullName evidence="2">Methylcobamide--CoM methyltransferase</fullName>
    </submittedName>
</protein>
<dbReference type="Pfam" id="PF01208">
    <property type="entry name" value="URO-D"/>
    <property type="match status" value="1"/>
</dbReference>
<dbReference type="GO" id="GO:0006779">
    <property type="term" value="P:porphyrin-containing compound biosynthetic process"/>
    <property type="evidence" value="ECO:0007669"/>
    <property type="project" value="InterPro"/>
</dbReference>
<evidence type="ECO:0000259" key="1">
    <source>
        <dbReference type="Pfam" id="PF01208"/>
    </source>
</evidence>
<dbReference type="InterPro" id="IPR038071">
    <property type="entry name" value="UROD/MetE-like_sf"/>
</dbReference>
<feature type="domain" description="Uroporphyrinogen decarboxylase (URO-D)" evidence="1">
    <location>
        <begin position="3"/>
        <end position="335"/>
    </location>
</feature>